<feature type="non-terminal residue" evidence="2">
    <location>
        <position position="1476"/>
    </location>
</feature>
<feature type="region of interest" description="Disordered" evidence="1">
    <location>
        <begin position="1"/>
        <end position="21"/>
    </location>
</feature>
<feature type="compositionally biased region" description="Polar residues" evidence="1">
    <location>
        <begin position="7"/>
        <end position="18"/>
    </location>
</feature>
<dbReference type="VEuPathDB" id="FungiDB:PSHT_01447"/>
<name>A0A2S4WKQ0_9BASI</name>
<evidence type="ECO:0000313" key="2">
    <source>
        <dbReference type="EMBL" id="POW22314.1"/>
    </source>
</evidence>
<dbReference type="PANTHER" id="PTHR33069:SF3">
    <property type="entry name" value="DYNEIN HEAVY CHAIN TAIL DOMAIN-CONTAINING PROTEIN"/>
    <property type="match status" value="1"/>
</dbReference>
<dbReference type="Proteomes" id="UP000238274">
    <property type="component" value="Unassembled WGS sequence"/>
</dbReference>
<evidence type="ECO:0000313" key="3">
    <source>
        <dbReference type="Proteomes" id="UP000238274"/>
    </source>
</evidence>
<organism evidence="2 3">
    <name type="scientific">Puccinia striiformis</name>
    <dbReference type="NCBI Taxonomy" id="27350"/>
    <lineage>
        <taxon>Eukaryota</taxon>
        <taxon>Fungi</taxon>
        <taxon>Dikarya</taxon>
        <taxon>Basidiomycota</taxon>
        <taxon>Pucciniomycotina</taxon>
        <taxon>Pucciniomycetes</taxon>
        <taxon>Pucciniales</taxon>
        <taxon>Pucciniaceae</taxon>
        <taxon>Puccinia</taxon>
    </lineage>
</organism>
<accession>A0A2S4WKQ0</accession>
<comment type="caution">
    <text evidence="2">The sequence shown here is derived from an EMBL/GenBank/DDBJ whole genome shotgun (WGS) entry which is preliminary data.</text>
</comment>
<keyword evidence="3" id="KW-1185">Reference proteome</keyword>
<dbReference type="EMBL" id="PKSM01000011">
    <property type="protein sequence ID" value="POW22314.1"/>
    <property type="molecule type" value="Genomic_DNA"/>
</dbReference>
<dbReference type="PANTHER" id="PTHR33069">
    <property type="entry name" value="CHROMOSOME 7, WHOLE GENOME SHOTGUN SEQUENCE-RELATED"/>
    <property type="match status" value="1"/>
</dbReference>
<gene>
    <name evidence="2" type="ORF">PSHT_01447</name>
</gene>
<reference evidence="3" key="2">
    <citation type="journal article" date="2018" name="BMC Genomics">
        <title>Genomic insights into host adaptation between the wheat stripe rust pathogen (Puccinia striiformis f. sp. tritici) and the barley stripe rust pathogen (Puccinia striiformis f. sp. hordei).</title>
        <authorList>
            <person name="Xia C."/>
            <person name="Wang M."/>
            <person name="Yin C."/>
            <person name="Cornejo O.E."/>
            <person name="Hulbert S.H."/>
            <person name="Chen X."/>
        </authorList>
    </citation>
    <scope>NUCLEOTIDE SEQUENCE [LARGE SCALE GENOMIC DNA]</scope>
    <source>
        <strain evidence="3">93TX-2</strain>
    </source>
</reference>
<protein>
    <submittedName>
        <fullName evidence="2">Uncharacterized protein</fullName>
    </submittedName>
</protein>
<proteinExistence type="predicted"/>
<reference evidence="2 3" key="1">
    <citation type="submission" date="2017-12" db="EMBL/GenBank/DDBJ databases">
        <title>Gene loss provides genomic basis for host adaptation in cereal stripe rust fungi.</title>
        <authorList>
            <person name="Xia C."/>
        </authorList>
    </citation>
    <scope>NUCLEOTIDE SEQUENCE [LARGE SCALE GENOMIC DNA]</scope>
    <source>
        <strain evidence="2 3">93TX-2</strain>
    </source>
</reference>
<dbReference type="VEuPathDB" id="FungiDB:PSTT_00147"/>
<evidence type="ECO:0000256" key="1">
    <source>
        <dbReference type="SAM" id="MobiDB-lite"/>
    </source>
</evidence>
<reference evidence="3" key="3">
    <citation type="journal article" date="2018" name="Mol. Plant Microbe Interact.">
        <title>Genome sequence resources for the wheat stripe rust pathogen (Puccinia striiformis f. sp. tritici) and the barley stripe rust pathogen (Puccinia striiformis f. sp. hordei).</title>
        <authorList>
            <person name="Xia C."/>
            <person name="Wang M."/>
            <person name="Yin C."/>
            <person name="Cornejo O.E."/>
            <person name="Hulbert S.H."/>
            <person name="Chen X."/>
        </authorList>
    </citation>
    <scope>NUCLEOTIDE SEQUENCE [LARGE SCALE GENOMIC DNA]</scope>
    <source>
        <strain evidence="3">93TX-2</strain>
    </source>
</reference>
<sequence>MLMLKRMSTSSDLDSPTSQRDRSVFEMVESVKEMVDSFRSVKPGGKLNQEYQDIAERVIGRLHQRVREHNGVGSSGHAHNFHQPPHDELSQFENETLYNLGHIILPKLKEDLKLLSIATSPTSSQTGTKEWYEAVVDTLAGIDSRLIELDDSIRKIGHSPNAGPGPRDKDSKIQSFTFFTADQTRSKIEGLLEGKFSDILYTCRSLFDGVGFSDSPIDKSAVILIADKLATLTAIVTENIDDIIKWLGNSLLDAAKEEWQHLVKKIGDRVRPLREISNAGSSMFFGGYGGVSHKPGSDDLIAFFCPSDDSQSDDDDTVTNVPRIETVKAVNVVLKLCRIYFDKLSRPANRDPLVSVGPLIRVQKLKLLLYYTHEAKSAMGQFVGTLGDSGSRPKAIEKAAIYLIGGFIRISRGLWKYWGGLLETKDPRVNQDAIEEARHWLDFWFSQFFLATATAMGSPGYYKGSWLPLADGKYYDETFYENEWDSCTFQDVWADKLTGTESDEMLEFQRPSRDKRDGNLVGGYDGEFKFESNYDRDLNDNLDLPTSYAIDRFLRWLNRKSNQQYQDIAKKVISRLHQRVCEHNGYRRSDGDHPSNFHKSPHDELSQFENETLYNLGHIILPKLKEDLKLLSIATGPSSSPDGSEAWYEAVVDILAGIDNHLVELDDSIRKIGHSPDAGPGPRGKDSKIQNFTFFTADQTRSKIKGLLEGKFSDILYTCRTFFDDFGFSDSSIDKSSVVLKADKLARLTAIHTMDTDDIIKWLGNSLLDAAKEEWQHVVKIIGDRLRPHREISNRLQTFLRVHERGRPDSGSDDEMRFSNRLGDDEIVSIVQKLKTVKAVNVVFKLCRIYFDKLSRPANRHPLVSVGPLIRVQKLKLLLYYTHAAECAVDRFGISRGPSDGEADEKATIYLIGGFVRISRGLWKYWGGLLETKDPRVNQDAIEEARHWLDFWFSQFRFAYELRDRSLSEMAESVKEMVDSFRSIKQGRKSSQEYQDIAKKVISRLHQRLCEHNRYRSYDSNFHKPPHDELSQFENETLYNLGHIILPKLKEDLKLLSIATGQTSSQPGTKAWYDEVVDILAGIDDHLVELDDSIRKIGHSPNAGPGPRDKDSKIQNFTFFTAEQTRTRIQGFLERDFSDILSTCGTFFDGFGFSDSSIERSSVILKAEKIATLAAITTENIDEIIKWLGNSLLDAAKEEWRHVVKIIGDRLRPHREISNARLQTFLRVHERGRPDSGSDDEMRFSNRLGDDGIVSIVQKLKTDQAVNVVLKLCRIYFDKLSRPPTQHPLVSVGPLIRVQKLKLLLYYTRAAECAVDEFGISGGPSDGEDDEKATTYLIGGFVRISRGLWKYWGGLLETKDPRVNQAAIEEARHWLDFWFSQFFLATATAMGSPGYYKGSWLPLADGKYFDEEFYETDESDFTFQDGWADSLTGTESDEMLEFERQSRDKRHGNLVGGYDGGFKFESNYDRHLNDSD</sequence>